<dbReference type="InterPro" id="IPR013736">
    <property type="entry name" value="Xaa-Pro_dipept_C"/>
</dbReference>
<proteinExistence type="predicted"/>
<dbReference type="PANTHER" id="PTHR43056:SF10">
    <property type="entry name" value="COCE_NOND FAMILY, PUTATIVE (AFU_ORTHOLOGUE AFUA_7G00600)-RELATED"/>
    <property type="match status" value="1"/>
</dbReference>
<dbReference type="InterPro" id="IPR005674">
    <property type="entry name" value="CocE/Ser_esterase"/>
</dbReference>
<dbReference type="SUPFAM" id="SSF49785">
    <property type="entry name" value="Galactose-binding domain-like"/>
    <property type="match status" value="1"/>
</dbReference>
<organism evidence="3 4">
    <name type="scientific">Wenxinia saemankumensis</name>
    <dbReference type="NCBI Taxonomy" id="1447782"/>
    <lineage>
        <taxon>Bacteria</taxon>
        <taxon>Pseudomonadati</taxon>
        <taxon>Pseudomonadota</taxon>
        <taxon>Alphaproteobacteria</taxon>
        <taxon>Rhodobacterales</taxon>
        <taxon>Roseobacteraceae</taxon>
        <taxon>Wenxinia</taxon>
    </lineage>
</organism>
<dbReference type="InterPro" id="IPR029058">
    <property type="entry name" value="AB_hydrolase_fold"/>
</dbReference>
<dbReference type="SMART" id="SM00939">
    <property type="entry name" value="PepX_C"/>
    <property type="match status" value="1"/>
</dbReference>
<dbReference type="Gene3D" id="1.10.3020.10">
    <property type="entry name" value="alpha-amino acid ester hydrolase ( Helical cap domain)"/>
    <property type="match status" value="1"/>
</dbReference>
<protein>
    <recommendedName>
        <fullName evidence="2">Xaa-Pro dipeptidyl-peptidase C-terminal domain-containing protein</fullName>
    </recommendedName>
</protein>
<dbReference type="Gene3D" id="3.40.50.1820">
    <property type="entry name" value="alpha/beta hydrolase"/>
    <property type="match status" value="1"/>
</dbReference>
<dbReference type="SUPFAM" id="SSF53474">
    <property type="entry name" value="alpha/beta-Hydrolases"/>
    <property type="match status" value="1"/>
</dbReference>
<evidence type="ECO:0000259" key="2">
    <source>
        <dbReference type="SMART" id="SM00939"/>
    </source>
</evidence>
<dbReference type="GO" id="GO:0008239">
    <property type="term" value="F:dipeptidyl-peptidase activity"/>
    <property type="evidence" value="ECO:0007669"/>
    <property type="project" value="InterPro"/>
</dbReference>
<keyword evidence="4" id="KW-1185">Reference proteome</keyword>
<dbReference type="Gene3D" id="2.60.120.260">
    <property type="entry name" value="Galactose-binding domain-like"/>
    <property type="match status" value="1"/>
</dbReference>
<keyword evidence="1" id="KW-0378">Hydrolase</keyword>
<dbReference type="InterPro" id="IPR008979">
    <property type="entry name" value="Galactose-bd-like_sf"/>
</dbReference>
<dbReference type="EMBL" id="FQYO01000003">
    <property type="protein sequence ID" value="SHI78851.1"/>
    <property type="molecule type" value="Genomic_DNA"/>
</dbReference>
<accession>A0A1M6E077</accession>
<dbReference type="InterPro" id="IPR000383">
    <property type="entry name" value="Xaa-Pro-like_dom"/>
</dbReference>
<feature type="domain" description="Xaa-Pro dipeptidyl-peptidase C-terminal" evidence="2">
    <location>
        <begin position="291"/>
        <end position="544"/>
    </location>
</feature>
<dbReference type="InterPro" id="IPR050585">
    <property type="entry name" value="Xaa-Pro_dipeptidyl-ppase/CocE"/>
</dbReference>
<reference evidence="3 4" key="1">
    <citation type="submission" date="2016-11" db="EMBL/GenBank/DDBJ databases">
        <authorList>
            <person name="Jaros S."/>
            <person name="Januszkiewicz K."/>
            <person name="Wedrychowicz H."/>
        </authorList>
    </citation>
    <scope>NUCLEOTIDE SEQUENCE [LARGE SCALE GENOMIC DNA]</scope>
    <source>
        <strain evidence="3 4">DSM 100565</strain>
    </source>
</reference>
<dbReference type="NCBIfam" id="TIGR00976">
    <property type="entry name" value="CocE_NonD"/>
    <property type="match status" value="1"/>
</dbReference>
<dbReference type="PANTHER" id="PTHR43056">
    <property type="entry name" value="PEPTIDASE S9 PROLYL OLIGOPEPTIDASE"/>
    <property type="match status" value="1"/>
</dbReference>
<dbReference type="RefSeq" id="WP_073328397.1">
    <property type="nucleotide sequence ID" value="NZ_FQYO01000003.1"/>
</dbReference>
<evidence type="ECO:0000313" key="3">
    <source>
        <dbReference type="EMBL" id="SHI78851.1"/>
    </source>
</evidence>
<evidence type="ECO:0000256" key="1">
    <source>
        <dbReference type="ARBA" id="ARBA00022801"/>
    </source>
</evidence>
<dbReference type="OrthoDB" id="9806163at2"/>
<gene>
    <name evidence="3" type="ORF">SAMN05444417_1716</name>
</gene>
<dbReference type="AlphaFoldDB" id="A0A1M6E077"/>
<evidence type="ECO:0000313" key="4">
    <source>
        <dbReference type="Proteomes" id="UP000184292"/>
    </source>
</evidence>
<dbReference type="Pfam" id="PF02129">
    <property type="entry name" value="Peptidase_S15"/>
    <property type="match status" value="1"/>
</dbReference>
<name>A0A1M6E077_9RHOB</name>
<sequence length="666" mass="73925">MKTVTDFPRAVTCHESVEIPMTDGTVLRARLWLPDDADADPVPLILEHLPYRRRDGTIVRDELTHPYFAGHGYACLRTDMRGNGDSEGLMEDEYTAQELQDACDVIAWARAQPWCSGTAGMMGISWGGFNSLQVAALKPEGLKAVVTLCSSTDRYADDIHWKGGAMLGENLGWASQMLAYSSRPPDPEVVGADWRRMWLDRLEAQPFLFETWIAHQRRDAFWQHGSICEDWSAVEAAVLSFGGWHDGYRNTPAALAAYLSGPVKAIVGPWIHKYPHYAAPDPAIGFLQESLRWWDRWLKDIDTGVEADPAMRCWLMDSVRPHAWLEDRPGRWIAEAEWPSPDIGMRTWHLTDAGLSTKEGALTRAVTSPADCGAGTGEYFPFAYGPELPLDQRGDDALSACFEGPETGKPMDIVGAPRVTLRLTSDAPQGQVAIRLTDVFPDGTSALITHGFLNLSHRESHAEPVPMVPGEEVEITVDLDQIAYRLPAGHHLRVAISTAYFPFLWPAPKPVELVLSAGRLDLPVRPLAEGAEWSFEGPEGATPWQHEVLSEGGLTRRREIDLATGASTLVISHDSGGTRDLAHGLASRSTTEERWSIRPSDPTSARVETRWTEEMSRGDWAVRTETTSWLTSDEDSFHHGATLTAWIGDEQVFEKSWKDSTPRDNM</sequence>
<dbReference type="Pfam" id="PF08530">
    <property type="entry name" value="PepX_C"/>
    <property type="match status" value="1"/>
</dbReference>
<dbReference type="Proteomes" id="UP000184292">
    <property type="component" value="Unassembled WGS sequence"/>
</dbReference>